<evidence type="ECO:0000313" key="2">
    <source>
        <dbReference type="Proteomes" id="UP000217343"/>
    </source>
</evidence>
<dbReference type="InterPro" id="IPR011447">
    <property type="entry name" value="DUF1552"/>
</dbReference>
<gene>
    <name evidence="1" type="ORF">MYMAC_006807</name>
</gene>
<dbReference type="OrthoDB" id="9146593at2"/>
<dbReference type="KEGG" id="mmas:MYMAC_006807"/>
<reference evidence="1 2" key="1">
    <citation type="submission" date="2017-06" db="EMBL/GenBank/DDBJ databases">
        <title>Sequencing and comparative analysis of myxobacterial genomes.</title>
        <authorList>
            <person name="Rupp O."/>
            <person name="Goesmann A."/>
            <person name="Sogaard-Andersen L."/>
        </authorList>
    </citation>
    <scope>NUCLEOTIDE SEQUENCE [LARGE SCALE GENOMIC DNA]</scope>
    <source>
        <strain evidence="1 2">DSM 14697</strain>
    </source>
</reference>
<evidence type="ECO:0000313" key="1">
    <source>
        <dbReference type="EMBL" id="ATB51149.1"/>
    </source>
</evidence>
<dbReference type="AlphaFoldDB" id="A0A250K4W2"/>
<sequence>MSKKFKLSRRTVLRGSGALMALPLLEQMLPRTARGAPGDVPRRLAVFYTPNGIHMPKWTPTTEGPGWALTPTLEPLAAVKDDLLVVSGLANKPAFPDGDGHHAAATGAFLSCAKVFKTEGTNIRVGISMDQVIANHMAAMRATRYGSMELGIDAGRGIGNCDSGYACPYANNIAWSGPRTPVAKETNAQAAFDRLFAGTIPGETQAQIEKRRAYGKSIIDVVRDDANALQGQLGAADQQKLEEYFTSVRELEKQVDDVSVPSATCAPATAPILTEDPTAKTKAMMDLIVLAFQCDVTRVATFMLANARANKVYPFLGLSGGHHTYSHHQKVQSNYDALATIDRWEVTLLQYLLERMKSVIEVNGMSLLDNSIVYFSSEVGDGDSHNHVDLPILLAGRGGGALTPGRHIRYQEDPLANLYIYLMQAMGVPDVTTFGDDGTGPLPGLVV</sequence>
<dbReference type="EMBL" id="CP022203">
    <property type="protein sequence ID" value="ATB51149.1"/>
    <property type="molecule type" value="Genomic_DNA"/>
</dbReference>
<accession>A0A250K4W2</accession>
<dbReference type="RefSeq" id="WP_095961132.1">
    <property type="nucleotide sequence ID" value="NZ_CP022203.1"/>
</dbReference>
<protein>
    <submittedName>
        <fullName evidence="1">Transcriptional initiation protein Tat</fullName>
    </submittedName>
</protein>
<name>A0A250K4W2_9BACT</name>
<proteinExistence type="predicted"/>
<organism evidence="1 2">
    <name type="scientific">Corallococcus macrosporus DSM 14697</name>
    <dbReference type="NCBI Taxonomy" id="1189310"/>
    <lineage>
        <taxon>Bacteria</taxon>
        <taxon>Pseudomonadati</taxon>
        <taxon>Myxococcota</taxon>
        <taxon>Myxococcia</taxon>
        <taxon>Myxococcales</taxon>
        <taxon>Cystobacterineae</taxon>
        <taxon>Myxococcaceae</taxon>
        <taxon>Corallococcus</taxon>
    </lineage>
</organism>
<keyword evidence="2" id="KW-1185">Reference proteome</keyword>
<dbReference type="InterPro" id="IPR006311">
    <property type="entry name" value="TAT_signal"/>
</dbReference>
<dbReference type="Pfam" id="PF07586">
    <property type="entry name" value="HXXSHH"/>
    <property type="match status" value="1"/>
</dbReference>
<dbReference type="PROSITE" id="PS51318">
    <property type="entry name" value="TAT"/>
    <property type="match status" value="1"/>
</dbReference>
<dbReference type="Proteomes" id="UP000217343">
    <property type="component" value="Chromosome"/>
</dbReference>